<dbReference type="InterPro" id="IPR004117">
    <property type="entry name" value="7tm6_olfct_rcpt"/>
</dbReference>
<keyword evidence="8 11" id="KW-0675">Receptor</keyword>
<keyword evidence="3" id="KW-0716">Sensory transduction</keyword>
<feature type="transmembrane region" description="Helical" evidence="10">
    <location>
        <begin position="95"/>
        <end position="111"/>
    </location>
</feature>
<gene>
    <name evidence="11" type="ORF">QE152_g40037</name>
</gene>
<accession>A0AAW1HSI8</accession>
<evidence type="ECO:0000313" key="12">
    <source>
        <dbReference type="Proteomes" id="UP001458880"/>
    </source>
</evidence>
<feature type="transmembrane region" description="Helical" evidence="10">
    <location>
        <begin position="59"/>
        <end position="83"/>
    </location>
</feature>
<evidence type="ECO:0000256" key="8">
    <source>
        <dbReference type="ARBA" id="ARBA00023170"/>
    </source>
</evidence>
<dbReference type="GO" id="GO:0005886">
    <property type="term" value="C:plasma membrane"/>
    <property type="evidence" value="ECO:0007669"/>
    <property type="project" value="UniProtKB-SubCell"/>
</dbReference>
<name>A0AAW1HSI8_POPJA</name>
<dbReference type="EMBL" id="JASPKY010001020">
    <property type="protein sequence ID" value="KAK9679438.1"/>
    <property type="molecule type" value="Genomic_DNA"/>
</dbReference>
<dbReference type="PANTHER" id="PTHR21137:SF35">
    <property type="entry name" value="ODORANT RECEPTOR 19A-RELATED"/>
    <property type="match status" value="1"/>
</dbReference>
<keyword evidence="2" id="KW-1003">Cell membrane</keyword>
<organism evidence="11 12">
    <name type="scientific">Popillia japonica</name>
    <name type="common">Japanese beetle</name>
    <dbReference type="NCBI Taxonomy" id="7064"/>
    <lineage>
        <taxon>Eukaryota</taxon>
        <taxon>Metazoa</taxon>
        <taxon>Ecdysozoa</taxon>
        <taxon>Arthropoda</taxon>
        <taxon>Hexapoda</taxon>
        <taxon>Insecta</taxon>
        <taxon>Pterygota</taxon>
        <taxon>Neoptera</taxon>
        <taxon>Endopterygota</taxon>
        <taxon>Coleoptera</taxon>
        <taxon>Polyphaga</taxon>
        <taxon>Scarabaeiformia</taxon>
        <taxon>Scarabaeidae</taxon>
        <taxon>Rutelinae</taxon>
        <taxon>Popillia</taxon>
    </lineage>
</organism>
<evidence type="ECO:0000256" key="10">
    <source>
        <dbReference type="SAM" id="Phobius"/>
    </source>
</evidence>
<sequence>MKQYIGSGRKILTDLLFGIPGVGYRPVVTKEYEDERKLLVICVNHHQKLIKICYLLNDIFSYGHFVQLAASVMAICVSCYLITIESDANERSFLLSYYIAHVTQLLVYCAVSNELSHWSFTILNVYHFVGDTYFSRVTKVKIEP</sequence>
<keyword evidence="4 10" id="KW-0812">Transmembrane</keyword>
<keyword evidence="9" id="KW-0807">Transducer</keyword>
<evidence type="ECO:0000256" key="6">
    <source>
        <dbReference type="ARBA" id="ARBA00022989"/>
    </source>
</evidence>
<evidence type="ECO:0000256" key="9">
    <source>
        <dbReference type="ARBA" id="ARBA00023224"/>
    </source>
</evidence>
<dbReference type="GO" id="GO:0005549">
    <property type="term" value="F:odorant binding"/>
    <property type="evidence" value="ECO:0007669"/>
    <property type="project" value="InterPro"/>
</dbReference>
<keyword evidence="5" id="KW-0552">Olfaction</keyword>
<evidence type="ECO:0000256" key="2">
    <source>
        <dbReference type="ARBA" id="ARBA00022475"/>
    </source>
</evidence>
<evidence type="ECO:0000256" key="5">
    <source>
        <dbReference type="ARBA" id="ARBA00022725"/>
    </source>
</evidence>
<keyword evidence="12" id="KW-1185">Reference proteome</keyword>
<comment type="caution">
    <text evidence="11">The sequence shown here is derived from an EMBL/GenBank/DDBJ whole genome shotgun (WGS) entry which is preliminary data.</text>
</comment>
<dbReference type="GO" id="GO:0004984">
    <property type="term" value="F:olfactory receptor activity"/>
    <property type="evidence" value="ECO:0007669"/>
    <property type="project" value="InterPro"/>
</dbReference>
<evidence type="ECO:0000313" key="11">
    <source>
        <dbReference type="EMBL" id="KAK9679438.1"/>
    </source>
</evidence>
<evidence type="ECO:0000256" key="4">
    <source>
        <dbReference type="ARBA" id="ARBA00022692"/>
    </source>
</evidence>
<keyword evidence="7 10" id="KW-0472">Membrane</keyword>
<dbReference type="Proteomes" id="UP001458880">
    <property type="component" value="Unassembled WGS sequence"/>
</dbReference>
<reference evidence="11 12" key="1">
    <citation type="journal article" date="2024" name="BMC Genomics">
        <title>De novo assembly and annotation of Popillia japonica's genome with initial clues to its potential as an invasive pest.</title>
        <authorList>
            <person name="Cucini C."/>
            <person name="Boschi S."/>
            <person name="Funari R."/>
            <person name="Cardaioli E."/>
            <person name="Iannotti N."/>
            <person name="Marturano G."/>
            <person name="Paoli F."/>
            <person name="Bruttini M."/>
            <person name="Carapelli A."/>
            <person name="Frati F."/>
            <person name="Nardi F."/>
        </authorList>
    </citation>
    <scope>NUCLEOTIDE SEQUENCE [LARGE SCALE GENOMIC DNA]</scope>
    <source>
        <strain evidence="11">DMR45628</strain>
    </source>
</reference>
<dbReference type="PANTHER" id="PTHR21137">
    <property type="entry name" value="ODORANT RECEPTOR"/>
    <property type="match status" value="1"/>
</dbReference>
<keyword evidence="6 10" id="KW-1133">Transmembrane helix</keyword>
<dbReference type="Pfam" id="PF02949">
    <property type="entry name" value="7tm_6"/>
    <property type="match status" value="1"/>
</dbReference>
<evidence type="ECO:0000256" key="1">
    <source>
        <dbReference type="ARBA" id="ARBA00004651"/>
    </source>
</evidence>
<dbReference type="AlphaFoldDB" id="A0AAW1HSI8"/>
<protein>
    <submittedName>
        <fullName evidence="11">7tm Odorant receptor</fullName>
    </submittedName>
</protein>
<evidence type="ECO:0000256" key="7">
    <source>
        <dbReference type="ARBA" id="ARBA00023136"/>
    </source>
</evidence>
<dbReference type="GO" id="GO:0007165">
    <property type="term" value="P:signal transduction"/>
    <property type="evidence" value="ECO:0007669"/>
    <property type="project" value="UniProtKB-KW"/>
</dbReference>
<comment type="subcellular location">
    <subcellularLocation>
        <location evidence="1">Cell membrane</location>
        <topology evidence="1">Multi-pass membrane protein</topology>
    </subcellularLocation>
</comment>
<evidence type="ECO:0000256" key="3">
    <source>
        <dbReference type="ARBA" id="ARBA00022606"/>
    </source>
</evidence>
<proteinExistence type="predicted"/>